<reference evidence="1 2" key="1">
    <citation type="submission" date="2016-06" db="EMBL/GenBank/DDBJ databases">
        <title>Genome sequence of endosymbiont of Candidatus Endolucinida thiodiazotropha.</title>
        <authorList>
            <person name="Poehlein A."/>
            <person name="Koenig S."/>
            <person name="Heiden S.E."/>
            <person name="Thuermer A."/>
            <person name="Voget S."/>
            <person name="Daniel R."/>
            <person name="Markert S."/>
            <person name="Gros O."/>
            <person name="Schweder T."/>
        </authorList>
    </citation>
    <scope>NUCLEOTIDE SEQUENCE [LARGE SCALE GENOMIC DNA]</scope>
    <source>
        <strain evidence="1 2">COS</strain>
    </source>
</reference>
<proteinExistence type="predicted"/>
<gene>
    <name evidence="1" type="ORF">CODIS_14190</name>
</gene>
<comment type="caution">
    <text evidence="1">The sequence shown here is derived from an EMBL/GenBank/DDBJ whole genome shotgun (WGS) entry which is preliminary data.</text>
</comment>
<accession>A0A7Z0VMI4</accession>
<dbReference type="Proteomes" id="UP000094769">
    <property type="component" value="Unassembled WGS sequence"/>
</dbReference>
<evidence type="ECO:0000313" key="2">
    <source>
        <dbReference type="Proteomes" id="UP000094769"/>
    </source>
</evidence>
<dbReference type="EMBL" id="MARB01000006">
    <property type="protein sequence ID" value="ODJ88412.1"/>
    <property type="molecule type" value="Genomic_DNA"/>
</dbReference>
<dbReference type="InterPro" id="IPR018642">
    <property type="entry name" value="DUF2066"/>
</dbReference>
<organism evidence="1 2">
    <name type="scientific">Candidatus Thiodiazotropha endolucinida</name>
    <dbReference type="NCBI Taxonomy" id="1655433"/>
    <lineage>
        <taxon>Bacteria</taxon>
        <taxon>Pseudomonadati</taxon>
        <taxon>Pseudomonadota</taxon>
        <taxon>Gammaproteobacteria</taxon>
        <taxon>Chromatiales</taxon>
        <taxon>Sedimenticolaceae</taxon>
        <taxon>Candidatus Thiodiazotropha</taxon>
    </lineage>
</organism>
<keyword evidence="2" id="KW-1185">Reference proteome</keyword>
<name>A0A7Z0VMI4_9GAMM</name>
<protein>
    <recommendedName>
        <fullName evidence="3">DUF2066 domain-containing protein</fullName>
    </recommendedName>
</protein>
<dbReference type="AlphaFoldDB" id="A0A7Z0VMI4"/>
<evidence type="ECO:0008006" key="3">
    <source>
        <dbReference type="Google" id="ProtNLM"/>
    </source>
</evidence>
<dbReference type="Pfam" id="PF09839">
    <property type="entry name" value="DUF2066"/>
    <property type="match status" value="1"/>
</dbReference>
<evidence type="ECO:0000313" key="1">
    <source>
        <dbReference type="EMBL" id="ODJ88412.1"/>
    </source>
</evidence>
<sequence>MFSAALLSPPWVSAERVWELYEAEVPVHGQSAQARADGIRSAFASVIVKVSGDRGLLNHPEIHGVLKKASAYIQQYRYKTLETSNPEAAPDSPDRLLWVRFDERAVNRLLRQSGVPVWGGTRPSILVWLGQEQGARRDLLSLERERRLRHYLNRVGESRGLSFLWPLMDIEDRNAIRVSDLWGGFEENIRRASARYQPDVILVGRMTRQGSRSWRGEWLLYLPDKVNRWQTSAEGKVALASEGLNQAVDALALRFAPQQVTQGETDIRIRVHGLTRLADFVLVKEYLQSLAMIEQLDLLSADTEKVNFKVRIHGSREALERGIQLGSVLEPVESLDYAAAVENKNPEVVVGESLVYRLR</sequence>